<name>A0A9P7DMQ7_9AGAM</name>
<dbReference type="AlphaFoldDB" id="A0A9P7DMQ7"/>
<dbReference type="GeneID" id="64596148"/>
<feature type="region of interest" description="Disordered" evidence="1">
    <location>
        <begin position="116"/>
        <end position="135"/>
    </location>
</feature>
<dbReference type="OrthoDB" id="3215907at2759"/>
<comment type="caution">
    <text evidence="2">The sequence shown here is derived from an EMBL/GenBank/DDBJ whole genome shotgun (WGS) entry which is preliminary data.</text>
</comment>
<evidence type="ECO:0000256" key="1">
    <source>
        <dbReference type="SAM" id="MobiDB-lite"/>
    </source>
</evidence>
<accession>A0A9P7DMQ7</accession>
<dbReference type="EMBL" id="JABBWE010000013">
    <property type="protein sequence ID" value="KAG1798598.1"/>
    <property type="molecule type" value="Genomic_DNA"/>
</dbReference>
<feature type="compositionally biased region" description="Polar residues" evidence="1">
    <location>
        <begin position="157"/>
        <end position="168"/>
    </location>
</feature>
<feature type="region of interest" description="Disordered" evidence="1">
    <location>
        <begin position="147"/>
        <end position="182"/>
    </location>
</feature>
<sequence length="283" mass="31157">MSSTAISTIMYPCPPPTTNILDSQQRMRLIRSARKLEAVMGTTPYLLEADVPIALLPIGVNKKTVTGKALKRQGSIFTHYHKGSPSVTSFSSASTASFHSPSASLVSLPLSMRSTESLSVTPPGLPARGRKSADKPRPLYLRMNTIPVSPTDHHRTTSLPHTPSSARTPSAYFPPTPRTPSFDAAELRRKRMAKLARHLGENVPPELVTAQVPPAQLPSKEGVPNGKRRSMSVHVTSPRNIPFAPRPEVLPETQTNSDWVGEWNRSDIRDVQRELRNLKAVRW</sequence>
<protein>
    <submittedName>
        <fullName evidence="2">Uncharacterized protein</fullName>
    </submittedName>
</protein>
<evidence type="ECO:0000313" key="2">
    <source>
        <dbReference type="EMBL" id="KAG1798598.1"/>
    </source>
</evidence>
<dbReference type="RefSeq" id="XP_041163284.1">
    <property type="nucleotide sequence ID" value="XM_041302384.1"/>
</dbReference>
<dbReference type="Proteomes" id="UP000719766">
    <property type="component" value="Unassembled WGS sequence"/>
</dbReference>
<proteinExistence type="predicted"/>
<evidence type="ECO:0000313" key="3">
    <source>
        <dbReference type="Proteomes" id="UP000719766"/>
    </source>
</evidence>
<organism evidence="2 3">
    <name type="scientific">Suillus plorans</name>
    <dbReference type="NCBI Taxonomy" id="116603"/>
    <lineage>
        <taxon>Eukaryota</taxon>
        <taxon>Fungi</taxon>
        <taxon>Dikarya</taxon>
        <taxon>Basidiomycota</taxon>
        <taxon>Agaricomycotina</taxon>
        <taxon>Agaricomycetes</taxon>
        <taxon>Agaricomycetidae</taxon>
        <taxon>Boletales</taxon>
        <taxon>Suillineae</taxon>
        <taxon>Suillaceae</taxon>
        <taxon>Suillus</taxon>
    </lineage>
</organism>
<gene>
    <name evidence="2" type="ORF">HD556DRAFT_1351720</name>
</gene>
<reference evidence="2" key="1">
    <citation type="journal article" date="2020" name="New Phytol.">
        <title>Comparative genomics reveals dynamic genome evolution in host specialist ectomycorrhizal fungi.</title>
        <authorList>
            <person name="Lofgren L.A."/>
            <person name="Nguyen N.H."/>
            <person name="Vilgalys R."/>
            <person name="Ruytinx J."/>
            <person name="Liao H.L."/>
            <person name="Branco S."/>
            <person name="Kuo A."/>
            <person name="LaButti K."/>
            <person name="Lipzen A."/>
            <person name="Andreopoulos W."/>
            <person name="Pangilinan J."/>
            <person name="Riley R."/>
            <person name="Hundley H."/>
            <person name="Na H."/>
            <person name="Barry K."/>
            <person name="Grigoriev I.V."/>
            <person name="Stajich J.E."/>
            <person name="Kennedy P.G."/>
        </authorList>
    </citation>
    <scope>NUCLEOTIDE SEQUENCE</scope>
    <source>
        <strain evidence="2">S12</strain>
    </source>
</reference>
<keyword evidence="3" id="KW-1185">Reference proteome</keyword>